<reference evidence="1 2" key="1">
    <citation type="submission" date="2023-02" db="EMBL/GenBank/DDBJ databases">
        <title>LHISI_Scaffold_Assembly.</title>
        <authorList>
            <person name="Stuart O.P."/>
            <person name="Cleave R."/>
            <person name="Magrath M.J.L."/>
            <person name="Mikheyev A.S."/>
        </authorList>
    </citation>
    <scope>NUCLEOTIDE SEQUENCE [LARGE SCALE GENOMIC DNA]</scope>
    <source>
        <strain evidence="1">Daus_M_001</strain>
        <tissue evidence="1">Leg muscle</tissue>
    </source>
</reference>
<gene>
    <name evidence="1" type="ORF">PR048_011439</name>
</gene>
<keyword evidence="2" id="KW-1185">Reference proteome</keyword>
<protein>
    <submittedName>
        <fullName evidence="1">Uncharacterized protein</fullName>
    </submittedName>
</protein>
<comment type="caution">
    <text evidence="1">The sequence shown here is derived from an EMBL/GenBank/DDBJ whole genome shotgun (WGS) entry which is preliminary data.</text>
</comment>
<proteinExistence type="predicted"/>
<evidence type="ECO:0000313" key="1">
    <source>
        <dbReference type="EMBL" id="KAJ8885243.1"/>
    </source>
</evidence>
<dbReference type="PANTHER" id="PTHR33198">
    <property type="entry name" value="ANK_REP_REGION DOMAIN-CONTAINING PROTEIN-RELATED"/>
    <property type="match status" value="1"/>
</dbReference>
<organism evidence="1 2">
    <name type="scientific">Dryococelus australis</name>
    <dbReference type="NCBI Taxonomy" id="614101"/>
    <lineage>
        <taxon>Eukaryota</taxon>
        <taxon>Metazoa</taxon>
        <taxon>Ecdysozoa</taxon>
        <taxon>Arthropoda</taxon>
        <taxon>Hexapoda</taxon>
        <taxon>Insecta</taxon>
        <taxon>Pterygota</taxon>
        <taxon>Neoptera</taxon>
        <taxon>Polyneoptera</taxon>
        <taxon>Phasmatodea</taxon>
        <taxon>Verophasmatodea</taxon>
        <taxon>Anareolatae</taxon>
        <taxon>Phasmatidae</taxon>
        <taxon>Eurycanthinae</taxon>
        <taxon>Dryococelus</taxon>
    </lineage>
</organism>
<accession>A0ABQ9HLL2</accession>
<dbReference type="Proteomes" id="UP001159363">
    <property type="component" value="Chromosome X"/>
</dbReference>
<name>A0ABQ9HLL2_9NEOP</name>
<dbReference type="EMBL" id="JARBHB010000004">
    <property type="protein sequence ID" value="KAJ8885243.1"/>
    <property type="molecule type" value="Genomic_DNA"/>
</dbReference>
<evidence type="ECO:0000313" key="2">
    <source>
        <dbReference type="Proteomes" id="UP001159363"/>
    </source>
</evidence>
<sequence>MMGEEAKELYATLDFSTSTTDSKKFDKVLQSLEDYFPPITNKITERHKFNSRMQEKYESVDLFVTAAVEQTQHCSPSIVIRMSIRFRKCGSRIPELRHKFIVVQRYKKEVNCSTHDRPILVSEVDGVTISKGCVKSLYSGE</sequence>